<gene>
    <name evidence="5 6" type="primary">tatC</name>
    <name evidence="6" type="ORF">GCM10007416_22800</name>
</gene>
<comment type="subcellular location">
    <subcellularLocation>
        <location evidence="5">Cell membrane</location>
        <topology evidence="5">Multi-pass membrane protein</topology>
    </subcellularLocation>
    <subcellularLocation>
        <location evidence="1">Membrane</location>
        <topology evidence="1">Multi-pass membrane protein</topology>
    </subcellularLocation>
</comment>
<evidence type="ECO:0000256" key="5">
    <source>
        <dbReference type="HAMAP-Rule" id="MF_00902"/>
    </source>
</evidence>
<feature type="transmembrane region" description="Helical" evidence="5">
    <location>
        <begin position="71"/>
        <end position="96"/>
    </location>
</feature>
<dbReference type="PANTHER" id="PTHR30371:SF0">
    <property type="entry name" value="SEC-INDEPENDENT PROTEIN TRANSLOCASE PROTEIN TATC, CHLOROPLASTIC-RELATED"/>
    <property type="match status" value="1"/>
</dbReference>
<accession>A0ABQ1GRQ3</accession>
<dbReference type="PRINTS" id="PR01840">
    <property type="entry name" value="TATCFAMILY"/>
</dbReference>
<evidence type="ECO:0000256" key="3">
    <source>
        <dbReference type="ARBA" id="ARBA00022989"/>
    </source>
</evidence>
<sequence>MSGEEQKHWTEHLGELRSRILITLATFIIMLFIGFLFAQPMIHFMKEDLLQGSLHETLKLHIFSPGEALSIYMQFAFVVAVTFTLPVALYQAWAFVRPGLTTREQRATLRYIPSAVLLFLVGLLFGYSWIFPFLLNFMFKLTASLGATETYGMYEFFRFMFRVVFPIAVLFEMPVIILFLTRIRLLNPHLLRKGRRFAYLMMVVLAALVTPPDFVSNILVTIPLILLYEVSIWLSSRVYSRIEAEDEERERQWKEREKADAEDGW</sequence>
<reference evidence="7" key="1">
    <citation type="journal article" date="2019" name="Int. J. Syst. Evol. Microbiol.">
        <title>The Global Catalogue of Microorganisms (GCM) 10K type strain sequencing project: providing services to taxonomists for standard genome sequencing and annotation.</title>
        <authorList>
            <consortium name="The Broad Institute Genomics Platform"/>
            <consortium name="The Broad Institute Genome Sequencing Center for Infectious Disease"/>
            <person name="Wu L."/>
            <person name="Ma J."/>
        </authorList>
    </citation>
    <scope>NUCLEOTIDE SEQUENCE [LARGE SCALE GENOMIC DNA]</scope>
    <source>
        <strain evidence="7">CGMCC 1.12404</strain>
    </source>
</reference>
<keyword evidence="3 5" id="KW-1133">Transmembrane helix</keyword>
<protein>
    <recommendedName>
        <fullName evidence="5">Sec-independent protein translocase protein TatC</fullName>
    </recommendedName>
</protein>
<keyword evidence="5" id="KW-1003">Cell membrane</keyword>
<dbReference type="Proteomes" id="UP000617979">
    <property type="component" value="Unassembled WGS sequence"/>
</dbReference>
<feature type="transmembrane region" description="Helical" evidence="5">
    <location>
        <begin position="20"/>
        <end position="42"/>
    </location>
</feature>
<keyword evidence="5" id="KW-0653">Protein transport</keyword>
<keyword evidence="5" id="KW-0813">Transport</keyword>
<keyword evidence="2 5" id="KW-0812">Transmembrane</keyword>
<dbReference type="RefSeq" id="WP_188432652.1">
    <property type="nucleotide sequence ID" value="NZ_BMEX01000007.1"/>
</dbReference>
<proteinExistence type="inferred from homology"/>
<name>A0ABQ1GRQ3_9BACL</name>
<organism evidence="6 7">
    <name type="scientific">Kroppenstedtia guangzhouensis</name>
    <dbReference type="NCBI Taxonomy" id="1274356"/>
    <lineage>
        <taxon>Bacteria</taxon>
        <taxon>Bacillati</taxon>
        <taxon>Bacillota</taxon>
        <taxon>Bacilli</taxon>
        <taxon>Bacillales</taxon>
        <taxon>Thermoactinomycetaceae</taxon>
        <taxon>Kroppenstedtia</taxon>
    </lineage>
</organism>
<evidence type="ECO:0000313" key="6">
    <source>
        <dbReference type="EMBL" id="GGA49115.1"/>
    </source>
</evidence>
<keyword evidence="4 5" id="KW-0472">Membrane</keyword>
<comment type="subunit">
    <text evidence="5">Forms a complex with TatA.</text>
</comment>
<keyword evidence="5" id="KW-0811">Translocation</keyword>
<dbReference type="NCBIfam" id="TIGR00945">
    <property type="entry name" value="tatC"/>
    <property type="match status" value="1"/>
</dbReference>
<comment type="caution">
    <text evidence="6">The sequence shown here is derived from an EMBL/GenBank/DDBJ whole genome shotgun (WGS) entry which is preliminary data.</text>
</comment>
<feature type="transmembrane region" description="Helical" evidence="5">
    <location>
        <begin position="159"/>
        <end position="181"/>
    </location>
</feature>
<evidence type="ECO:0000256" key="1">
    <source>
        <dbReference type="ARBA" id="ARBA00004141"/>
    </source>
</evidence>
<comment type="similarity">
    <text evidence="5">Belongs to the TatC family.</text>
</comment>
<feature type="transmembrane region" description="Helical" evidence="5">
    <location>
        <begin position="116"/>
        <end position="139"/>
    </location>
</feature>
<evidence type="ECO:0000313" key="7">
    <source>
        <dbReference type="Proteomes" id="UP000617979"/>
    </source>
</evidence>
<evidence type="ECO:0000256" key="2">
    <source>
        <dbReference type="ARBA" id="ARBA00022692"/>
    </source>
</evidence>
<comment type="function">
    <text evidence="5">Part of the twin-arginine translocation (Tat) system that transports large folded proteins containing a characteristic twin-arginine motif in their signal peptide across membranes.</text>
</comment>
<dbReference type="Pfam" id="PF00902">
    <property type="entry name" value="TatC"/>
    <property type="match status" value="1"/>
</dbReference>
<dbReference type="InterPro" id="IPR002033">
    <property type="entry name" value="TatC"/>
</dbReference>
<dbReference type="HAMAP" id="MF_00902">
    <property type="entry name" value="TatC"/>
    <property type="match status" value="1"/>
</dbReference>
<evidence type="ECO:0000256" key="4">
    <source>
        <dbReference type="ARBA" id="ARBA00023136"/>
    </source>
</evidence>
<comment type="caution">
    <text evidence="5">Lacks conserved residue(s) required for the propagation of feature annotation.</text>
</comment>
<keyword evidence="7" id="KW-1185">Reference proteome</keyword>
<dbReference type="PANTHER" id="PTHR30371">
    <property type="entry name" value="SEC-INDEPENDENT PROTEIN TRANSLOCASE PROTEIN TATC"/>
    <property type="match status" value="1"/>
</dbReference>
<dbReference type="EMBL" id="BMEX01000007">
    <property type="protein sequence ID" value="GGA49115.1"/>
    <property type="molecule type" value="Genomic_DNA"/>
</dbReference>